<dbReference type="AlphaFoldDB" id="A0A5E4NHT3"/>
<feature type="region of interest" description="Disordered" evidence="1">
    <location>
        <begin position="179"/>
        <end position="198"/>
    </location>
</feature>
<feature type="compositionally biased region" description="Polar residues" evidence="1">
    <location>
        <begin position="1"/>
        <end position="11"/>
    </location>
</feature>
<evidence type="ECO:0000256" key="1">
    <source>
        <dbReference type="SAM" id="MobiDB-lite"/>
    </source>
</evidence>
<gene>
    <name evidence="2" type="ORF">CINCED_3A006248</name>
</gene>
<dbReference type="OrthoDB" id="8197607at2759"/>
<dbReference type="Proteomes" id="UP000325440">
    <property type="component" value="Unassembled WGS sequence"/>
</dbReference>
<evidence type="ECO:0000313" key="3">
    <source>
        <dbReference type="Proteomes" id="UP000325440"/>
    </source>
</evidence>
<protein>
    <submittedName>
        <fullName evidence="2">Uncharacterized protein</fullName>
    </submittedName>
</protein>
<feature type="compositionally biased region" description="Acidic residues" evidence="1">
    <location>
        <begin position="25"/>
        <end position="34"/>
    </location>
</feature>
<feature type="compositionally biased region" description="Polar residues" evidence="1">
    <location>
        <begin position="179"/>
        <end position="189"/>
    </location>
</feature>
<organism evidence="2 3">
    <name type="scientific">Cinara cedri</name>
    <dbReference type="NCBI Taxonomy" id="506608"/>
    <lineage>
        <taxon>Eukaryota</taxon>
        <taxon>Metazoa</taxon>
        <taxon>Ecdysozoa</taxon>
        <taxon>Arthropoda</taxon>
        <taxon>Hexapoda</taxon>
        <taxon>Insecta</taxon>
        <taxon>Pterygota</taxon>
        <taxon>Neoptera</taxon>
        <taxon>Paraneoptera</taxon>
        <taxon>Hemiptera</taxon>
        <taxon>Sternorrhyncha</taxon>
        <taxon>Aphidomorpha</taxon>
        <taxon>Aphidoidea</taxon>
        <taxon>Aphididae</taxon>
        <taxon>Lachninae</taxon>
        <taxon>Cinara</taxon>
    </lineage>
</organism>
<sequence>MTSRQSVSSILKPSKVRAPLKEIEPVDQDADENTESLPKRKVSFSGMNKIKMYNTGATSLTVHQAPMFDEQISILSDSSNAEKTKLLLEASQKSNQTTIESTNCTTMEDNNRVCIEYECPNDNMEMTEALSCKIFSDTIYTIENNGFEHGDYNSDYSDNNMEFTEVIKTAQILTNENDSDFSSTETLNDNNKHPDAQSSNMELTCVTSFQKSILPHCKSDMELTELTDRKIHENNCELVFEQGQLSISTTSEMSSDISMDIDQTSEGNDINCIINNSKLLVSEQNDSLVPKPSEYEQHNYSDLLIDIDNQNIQSSPSLISTGLSFFSEMFDSNKPCRVEELKKDILNIDTSTVDQYHSFENNKIKNYSRKSMAHTNTVIVEEKSTKNKYLLNTSVVVKKNDQKSSNTKSQTQSLEKENTLNLSVIRDENQQINALVSIHNESQSSENDEISNTPVMLGENQQKIYSQQSNAPVFLHNESQSFEDEDISDTPVVVEKNQQNIYCRKSIAPTLDFNESKFSESEGMSISNQTQSPIRDLSYTSVTVKANRPKKYSRKTVGPSSILVHKEPPKYIKCDNYMDEESSKSNSRMSMTCMTTKCISDMSLMSKDSNRQLLDLSNKHVQTELKPVFPNIIVDDDFNSPFRKKSRLSIATNLKSQTANETNPYENYEETNKMDISVELSNDNSMLKISSKELHISSPLCLLNDISNSFQKITNSLINEDGNSLVFKNNSFEEKLEGSDKSSRKEKHLNDLIENIEKLEEVKNGSLQISDNINMTNRSLKFEDDSISHHNVDKIVNDICTEGLSNISISNITHTNYENRKRSYTNVDINYEEPAKEKDFEVVPPIKDDSFKENLNIEVIEFLEKWENQFIDKILVKVKCTNSKWTFNALNDNIVLTIKYLPILKDHNFLKVEDISFTTKNIIEHEILKFGINWILSKYDPKVYKQVCFSSRDIELLLKSLLEDVKYISKMMNNMFYVSDMYCVKFEDNLAQFCLHSMKCQSMTSIQISLANIHKLSVKDITVNCVFGSFNINLLNEILNELPKDYNILESLIVQLKNQMYR</sequence>
<dbReference type="EMBL" id="CABPRJ010002378">
    <property type="protein sequence ID" value="VVC44354.1"/>
    <property type="molecule type" value="Genomic_DNA"/>
</dbReference>
<proteinExistence type="predicted"/>
<reference evidence="2 3" key="1">
    <citation type="submission" date="2019-08" db="EMBL/GenBank/DDBJ databases">
        <authorList>
            <person name="Alioto T."/>
            <person name="Alioto T."/>
            <person name="Gomez Garrido J."/>
        </authorList>
    </citation>
    <scope>NUCLEOTIDE SEQUENCE [LARGE SCALE GENOMIC DNA]</scope>
</reference>
<accession>A0A5E4NHT3</accession>
<feature type="region of interest" description="Disordered" evidence="1">
    <location>
        <begin position="1"/>
        <end position="37"/>
    </location>
</feature>
<keyword evidence="3" id="KW-1185">Reference proteome</keyword>
<name>A0A5E4NHT3_9HEMI</name>
<evidence type="ECO:0000313" key="2">
    <source>
        <dbReference type="EMBL" id="VVC44354.1"/>
    </source>
</evidence>